<evidence type="ECO:0000313" key="2">
    <source>
        <dbReference type="EMBL" id="ODM89145.1"/>
    </source>
</evidence>
<reference evidence="2 3" key="1">
    <citation type="journal article" date="2016" name="Genome Biol. Evol.">
        <title>Gene Family Evolution Reflects Adaptation to Soil Environmental Stressors in the Genome of the Collembolan Orchesella cincta.</title>
        <authorList>
            <person name="Faddeeva-Vakhrusheva A."/>
            <person name="Derks M.F."/>
            <person name="Anvar S.Y."/>
            <person name="Agamennone V."/>
            <person name="Suring W."/>
            <person name="Smit S."/>
            <person name="van Straalen N.M."/>
            <person name="Roelofs D."/>
        </authorList>
    </citation>
    <scope>NUCLEOTIDE SEQUENCE [LARGE SCALE GENOMIC DNA]</scope>
    <source>
        <tissue evidence="2">Mixed pool</tissue>
    </source>
</reference>
<feature type="region of interest" description="Disordered" evidence="1">
    <location>
        <begin position="45"/>
        <end position="104"/>
    </location>
</feature>
<evidence type="ECO:0000313" key="3">
    <source>
        <dbReference type="Proteomes" id="UP000094527"/>
    </source>
</evidence>
<sequence>MCELDDLVECALCTACLYICCSCCMDKPRGQTTVIQQQPPIVYQPQPGAYYPGGGPQQGYPQQGYPQQGYPQQGYPQQGYPQQGYPQGQGPYPPQQQQFQQGPPPDIWEWAILHHPTMHLTLPTQLNNRGLMHNKLHIIQELPKNIKNF</sequence>
<keyword evidence="3" id="KW-1185">Reference proteome</keyword>
<dbReference type="OMA" id="LVECALC"/>
<evidence type="ECO:0000256" key="1">
    <source>
        <dbReference type="SAM" id="MobiDB-lite"/>
    </source>
</evidence>
<dbReference type="AlphaFoldDB" id="A0A1D2M858"/>
<protein>
    <submittedName>
        <fullName evidence="2">Protein lifeguard 1</fullName>
    </submittedName>
</protein>
<organism evidence="2 3">
    <name type="scientific">Orchesella cincta</name>
    <name type="common">Springtail</name>
    <name type="synonym">Podura cincta</name>
    <dbReference type="NCBI Taxonomy" id="48709"/>
    <lineage>
        <taxon>Eukaryota</taxon>
        <taxon>Metazoa</taxon>
        <taxon>Ecdysozoa</taxon>
        <taxon>Arthropoda</taxon>
        <taxon>Hexapoda</taxon>
        <taxon>Collembola</taxon>
        <taxon>Entomobryomorpha</taxon>
        <taxon>Entomobryoidea</taxon>
        <taxon>Orchesellidae</taxon>
        <taxon>Orchesellinae</taxon>
        <taxon>Orchesella</taxon>
    </lineage>
</organism>
<name>A0A1D2M858_ORCCI</name>
<dbReference type="EMBL" id="LJIJ01002863">
    <property type="protein sequence ID" value="ODM89145.1"/>
    <property type="molecule type" value="Genomic_DNA"/>
</dbReference>
<dbReference type="Proteomes" id="UP000094527">
    <property type="component" value="Unassembled WGS sequence"/>
</dbReference>
<feature type="compositionally biased region" description="Low complexity" evidence="1">
    <location>
        <begin position="58"/>
        <end position="101"/>
    </location>
</feature>
<comment type="caution">
    <text evidence="2">The sequence shown here is derived from an EMBL/GenBank/DDBJ whole genome shotgun (WGS) entry which is preliminary data.</text>
</comment>
<proteinExistence type="predicted"/>
<gene>
    <name evidence="2" type="ORF">Ocin01_17536</name>
</gene>
<accession>A0A1D2M858</accession>